<sequence length="193" mass="21272">MRRLCIGLFLAVALPAFAQTPPLRDAERERLDRFEEAAGRGLLTAFSEGMTGEIAALTGALSGRARTPSPEGDWSCRMIRMGELTPLVVFDRFTCRIGRISATEWQFDKLDGSERMTGIIAIEDGRALYRGVGFSGDGPEMTYAELPERQDMLDLGRAIPQVAVFEQTGGGAARLMFPYPFLEGTFDVLELTR</sequence>
<protein>
    <submittedName>
        <fullName evidence="2">Uncharacterized protein DUF4893</fullName>
    </submittedName>
</protein>
<evidence type="ECO:0000313" key="3">
    <source>
        <dbReference type="Proteomes" id="UP000248916"/>
    </source>
</evidence>
<evidence type="ECO:0000256" key="1">
    <source>
        <dbReference type="SAM" id="SignalP"/>
    </source>
</evidence>
<dbReference type="EMBL" id="QKZL01000003">
    <property type="protein sequence ID" value="PZX18258.1"/>
    <property type="molecule type" value="Genomic_DNA"/>
</dbReference>
<dbReference type="RefSeq" id="WP_170133846.1">
    <property type="nucleotide sequence ID" value="NZ_QKZL01000003.1"/>
</dbReference>
<dbReference type="Proteomes" id="UP000248916">
    <property type="component" value="Unassembled WGS sequence"/>
</dbReference>
<gene>
    <name evidence="2" type="ORF">LX81_00887</name>
</gene>
<dbReference type="Pfam" id="PF16233">
    <property type="entry name" value="DUF4893"/>
    <property type="match status" value="1"/>
</dbReference>
<proteinExistence type="predicted"/>
<reference evidence="2 3" key="1">
    <citation type="submission" date="2018-06" db="EMBL/GenBank/DDBJ databases">
        <title>Genomic Encyclopedia of Archaeal and Bacterial Type Strains, Phase II (KMG-II): from individual species to whole genera.</title>
        <authorList>
            <person name="Goeker M."/>
        </authorList>
    </citation>
    <scope>NUCLEOTIDE SEQUENCE [LARGE SCALE GENOMIC DNA]</scope>
    <source>
        <strain evidence="2 3">DSM 22009</strain>
    </source>
</reference>
<accession>A0A2W7NDM2</accession>
<dbReference type="AlphaFoldDB" id="A0A2W7NDM2"/>
<name>A0A2W7NDM2_9RHOB</name>
<keyword evidence="3" id="KW-1185">Reference proteome</keyword>
<organism evidence="2 3">
    <name type="scientific">Palleronia aestuarii</name>
    <dbReference type="NCBI Taxonomy" id="568105"/>
    <lineage>
        <taxon>Bacteria</taxon>
        <taxon>Pseudomonadati</taxon>
        <taxon>Pseudomonadota</taxon>
        <taxon>Alphaproteobacteria</taxon>
        <taxon>Rhodobacterales</taxon>
        <taxon>Roseobacteraceae</taxon>
        <taxon>Palleronia</taxon>
    </lineage>
</organism>
<feature type="chain" id="PRO_5015862772" evidence="1">
    <location>
        <begin position="19"/>
        <end position="193"/>
    </location>
</feature>
<comment type="caution">
    <text evidence="2">The sequence shown here is derived from an EMBL/GenBank/DDBJ whole genome shotgun (WGS) entry which is preliminary data.</text>
</comment>
<feature type="signal peptide" evidence="1">
    <location>
        <begin position="1"/>
        <end position="18"/>
    </location>
</feature>
<dbReference type="InterPro" id="IPR032609">
    <property type="entry name" value="DUF4893"/>
</dbReference>
<evidence type="ECO:0000313" key="2">
    <source>
        <dbReference type="EMBL" id="PZX18258.1"/>
    </source>
</evidence>
<keyword evidence="1" id="KW-0732">Signal</keyword>